<organism evidence="2 3">
    <name type="scientific">Salinibacter ruber (strain M8)</name>
    <dbReference type="NCBI Taxonomy" id="761659"/>
    <lineage>
        <taxon>Bacteria</taxon>
        <taxon>Pseudomonadati</taxon>
        <taxon>Rhodothermota</taxon>
        <taxon>Rhodothermia</taxon>
        <taxon>Rhodothermales</taxon>
        <taxon>Salinibacteraceae</taxon>
        <taxon>Salinibacter</taxon>
    </lineage>
</organism>
<evidence type="ECO:0000256" key="1">
    <source>
        <dbReference type="SAM" id="Phobius"/>
    </source>
</evidence>
<dbReference type="HOGENOM" id="CLU_2071479_0_0_10"/>
<evidence type="ECO:0008006" key="4">
    <source>
        <dbReference type="Google" id="ProtNLM"/>
    </source>
</evidence>
<proteinExistence type="predicted"/>
<gene>
    <name evidence="2" type="ordered locus">SRM_01275</name>
</gene>
<keyword evidence="1" id="KW-0472">Membrane</keyword>
<dbReference type="KEGG" id="srm:SRM_01275"/>
<sequence>MIHGFLCLTKSALPHPLDDPAFVTASACRLASRPFRFMPQSSRRQNRSGTLVFANWNYVLLLIGVALIVVGFTAMYLEGQYLGFISLYVSPVLIIGGYAEIIYALLWAPDEQSAAEEQ</sequence>
<keyword evidence="1" id="KW-1133">Transmembrane helix</keyword>
<reference evidence="3" key="2">
    <citation type="submission" date="2010-04" db="EMBL/GenBank/DDBJ databases">
        <title>Genome sequence of Salinibacter ruber M8.</title>
        <authorList>
            <consortium name="Genoscope"/>
        </authorList>
    </citation>
    <scope>NUCLEOTIDE SEQUENCE [LARGE SCALE GENOMIC DNA]</scope>
    <source>
        <strain evidence="3">M8</strain>
    </source>
</reference>
<dbReference type="AlphaFoldDB" id="D5H841"/>
<dbReference type="EMBL" id="FP565814">
    <property type="protein sequence ID" value="CBH24196.1"/>
    <property type="molecule type" value="Genomic_DNA"/>
</dbReference>
<feature type="transmembrane region" description="Helical" evidence="1">
    <location>
        <begin position="56"/>
        <end position="77"/>
    </location>
</feature>
<dbReference type="Proteomes" id="UP000000933">
    <property type="component" value="Chromosome"/>
</dbReference>
<feature type="transmembrane region" description="Helical" evidence="1">
    <location>
        <begin position="84"/>
        <end position="108"/>
    </location>
</feature>
<evidence type="ECO:0000313" key="3">
    <source>
        <dbReference type="Proteomes" id="UP000000933"/>
    </source>
</evidence>
<keyword evidence="1" id="KW-0812">Transmembrane</keyword>
<reference evidence="2 3" key="1">
    <citation type="journal article" date="2010" name="ISME J.">
        <title>Fine-scale evolution: genomic, phenotypic and ecological differentiation in two coexisting Salinibacter ruber strains.</title>
        <authorList>
            <person name="Pena A."/>
            <person name="Teeling H."/>
            <person name="Huerta-Cepas J."/>
            <person name="Santos F."/>
            <person name="Yarza P."/>
            <person name="Brito-Echeverria J."/>
            <person name="Lucio M."/>
            <person name="Schmitt-Kopplin P."/>
            <person name="Meseguer I."/>
            <person name="Schenowitz C."/>
            <person name="Dossat C."/>
            <person name="Barbe V."/>
            <person name="Dopazo J."/>
            <person name="Rossello-Mora R."/>
            <person name="Schuler M."/>
            <person name="Glockner F.O."/>
            <person name="Amann R."/>
            <person name="Gabaldon T."/>
            <person name="Anton J."/>
        </authorList>
    </citation>
    <scope>NUCLEOTIDE SEQUENCE [LARGE SCALE GENOMIC DNA]</scope>
    <source>
        <strain evidence="2 3">M8</strain>
    </source>
</reference>
<accession>D5H841</accession>
<evidence type="ECO:0000313" key="2">
    <source>
        <dbReference type="EMBL" id="CBH24196.1"/>
    </source>
</evidence>
<protein>
    <recommendedName>
        <fullName evidence="4">DUF3098 domain-containing protein</fullName>
    </recommendedName>
</protein>
<name>D5H841_SALRM</name>